<evidence type="ECO:0000259" key="2">
    <source>
        <dbReference type="Pfam" id="PF03795"/>
    </source>
</evidence>
<dbReference type="Pfam" id="PF03795">
    <property type="entry name" value="YCII"/>
    <property type="match status" value="1"/>
</dbReference>
<dbReference type="EMBL" id="CATWHI010000006">
    <property type="protein sequence ID" value="CAJ0744031.1"/>
    <property type="molecule type" value="Genomic_DNA"/>
</dbReference>
<proteinExistence type="inferred from homology"/>
<comment type="similarity">
    <text evidence="1">Belongs to the YciI family.</text>
</comment>
<gene>
    <name evidence="3" type="ORF">R16034_04046</name>
</gene>
<dbReference type="AlphaFoldDB" id="A0AB72X9G3"/>
<dbReference type="Gene3D" id="3.30.70.1060">
    <property type="entry name" value="Dimeric alpha+beta barrel"/>
    <property type="match status" value="1"/>
</dbReference>
<evidence type="ECO:0000256" key="1">
    <source>
        <dbReference type="ARBA" id="ARBA00007689"/>
    </source>
</evidence>
<comment type="caution">
    <text evidence="3">The sequence shown here is derived from an EMBL/GenBank/DDBJ whole genome shotgun (WGS) entry which is preliminary data.</text>
</comment>
<feature type="domain" description="YCII-related" evidence="2">
    <location>
        <begin position="1"/>
        <end position="74"/>
    </location>
</feature>
<sequence>MLYAITLNYIRPVDEIESHLDTHRDWLIEHTRQGRILVAGPLEPRTGGFVLATCENRAELDAMLEDDSFYVHKLVDYTVVAATPALRAGDFPAQWAPDAKAV</sequence>
<evidence type="ECO:0000313" key="3">
    <source>
        <dbReference type="EMBL" id="CAJ0744031.1"/>
    </source>
</evidence>
<dbReference type="RefSeq" id="WP_316888367.1">
    <property type="nucleotide sequence ID" value="NZ_CATWAR010000001.1"/>
</dbReference>
<dbReference type="Proteomes" id="UP001189225">
    <property type="component" value="Unassembled WGS sequence"/>
</dbReference>
<dbReference type="InterPro" id="IPR005545">
    <property type="entry name" value="YCII"/>
</dbReference>
<dbReference type="SUPFAM" id="SSF54909">
    <property type="entry name" value="Dimeric alpha+beta barrel"/>
    <property type="match status" value="1"/>
</dbReference>
<protein>
    <recommendedName>
        <fullName evidence="2">YCII-related domain-containing protein</fullName>
    </recommendedName>
</protein>
<dbReference type="PANTHER" id="PTHR37828">
    <property type="entry name" value="GSR2449 PROTEIN"/>
    <property type="match status" value="1"/>
</dbReference>
<dbReference type="InterPro" id="IPR011008">
    <property type="entry name" value="Dimeric_a/b-barrel"/>
</dbReference>
<reference evidence="3 4" key="1">
    <citation type="submission" date="2023-07" db="EMBL/GenBank/DDBJ databases">
        <authorList>
            <person name="Peeters C."/>
        </authorList>
    </citation>
    <scope>NUCLEOTIDE SEQUENCE [LARGE SCALE GENOMIC DNA]</scope>
    <source>
        <strain evidence="3 4">R-16034</strain>
    </source>
</reference>
<name>A0AB72X9G3_9RALS</name>
<organism evidence="3 4">
    <name type="scientific">Ralstonia edaphi</name>
    <dbReference type="NCBI Taxonomy" id="3058599"/>
    <lineage>
        <taxon>Bacteria</taxon>
        <taxon>Pseudomonadati</taxon>
        <taxon>Pseudomonadota</taxon>
        <taxon>Betaproteobacteria</taxon>
        <taxon>Burkholderiales</taxon>
        <taxon>Burkholderiaceae</taxon>
        <taxon>Ralstonia</taxon>
    </lineage>
</organism>
<accession>A0AB72X9G3</accession>
<dbReference type="PANTHER" id="PTHR37828:SF1">
    <property type="entry name" value="YCII-RELATED DOMAIN-CONTAINING PROTEIN"/>
    <property type="match status" value="1"/>
</dbReference>
<keyword evidence="4" id="KW-1185">Reference proteome</keyword>
<evidence type="ECO:0000313" key="4">
    <source>
        <dbReference type="Proteomes" id="UP001189225"/>
    </source>
</evidence>